<evidence type="ECO:0000256" key="2">
    <source>
        <dbReference type="ARBA" id="ARBA00010447"/>
    </source>
</evidence>
<proteinExistence type="inferred from homology"/>
<dbReference type="NCBIfam" id="TIGR01979">
    <property type="entry name" value="sufS"/>
    <property type="match status" value="1"/>
</dbReference>
<protein>
    <recommendedName>
        <fullName evidence="3">cysteine desulfurase</fullName>
        <ecNumber evidence="3">2.8.1.7</ecNumber>
    </recommendedName>
</protein>
<dbReference type="PANTHER" id="PTHR43586:SF8">
    <property type="entry name" value="CYSTEINE DESULFURASE 1, CHLOROPLASTIC"/>
    <property type="match status" value="1"/>
</dbReference>
<evidence type="ECO:0000259" key="7">
    <source>
        <dbReference type="Pfam" id="PF00266"/>
    </source>
</evidence>
<sequence length="446" mass="47998">MTQTVSRPEVGAQKAPLPLDVEAIRADFPILSRTVRDGKRLVYLDSGATSQKPLRVLDAERDFYLTCNAAPHRGAHQLAEEATARYEAARATIGAFIGAPAEEVVFTRNSTEAINLVAYALSNAATAKEEQFRRYAVGQGDEIVVTEMEHHANLVPWQQLCERTGATLRWLGLTDDGRLDLSDLGTVVNERTKLVAVTQQSNILGTINPLEDIVARAREVGALVLVDGAQSVPHQPVDVTTLGADFLVFSGHKMLGPTGIGVLWGRYEVLDALPPFLTGGSMIEVVRMEGSTFMPPPQRFEAGVPMTAQAIGLAAAVEYLQQLGMDRVQAHEEALTAYALEKLAEIPGVTVIGPPDTVARGGAVSFTVEGVHPHDVGQVLDDLGVEVRVGHHCAWPVVRRYGVPATTRATFYVHTGYDDIDALADAVREAQRFFGVAPAVTPGEAD</sequence>
<dbReference type="InterPro" id="IPR015422">
    <property type="entry name" value="PyrdxlP-dep_Trfase_small"/>
</dbReference>
<comment type="cofactor">
    <cofactor evidence="1">
        <name>pyridoxal 5'-phosphate</name>
        <dbReference type="ChEBI" id="CHEBI:597326"/>
    </cofactor>
</comment>
<accession>A0A1G9RQ11</accession>
<dbReference type="AlphaFoldDB" id="A0A1G9RQ11"/>
<evidence type="ECO:0000313" key="9">
    <source>
        <dbReference type="Proteomes" id="UP000198680"/>
    </source>
</evidence>
<dbReference type="RefSeq" id="WP_091217174.1">
    <property type="nucleotide sequence ID" value="NZ_FNHE01000004.1"/>
</dbReference>
<organism evidence="8 9">
    <name type="scientific">Geodermatophilus siccatus</name>
    <dbReference type="NCBI Taxonomy" id="1137991"/>
    <lineage>
        <taxon>Bacteria</taxon>
        <taxon>Bacillati</taxon>
        <taxon>Actinomycetota</taxon>
        <taxon>Actinomycetes</taxon>
        <taxon>Geodermatophilales</taxon>
        <taxon>Geodermatophilaceae</taxon>
        <taxon>Geodermatophilus</taxon>
    </lineage>
</organism>
<keyword evidence="5" id="KW-0663">Pyridoxal phosphate</keyword>
<dbReference type="GO" id="GO:0030170">
    <property type="term" value="F:pyridoxal phosphate binding"/>
    <property type="evidence" value="ECO:0007669"/>
    <property type="project" value="InterPro"/>
</dbReference>
<evidence type="ECO:0000256" key="1">
    <source>
        <dbReference type="ARBA" id="ARBA00001933"/>
    </source>
</evidence>
<dbReference type="STRING" id="1137991.SAMN05660642_02021"/>
<dbReference type="InterPro" id="IPR000192">
    <property type="entry name" value="Aminotrans_V_dom"/>
</dbReference>
<comment type="similarity">
    <text evidence="2">Belongs to the class-V pyridoxal-phosphate-dependent aminotransferase family. Csd subfamily.</text>
</comment>
<dbReference type="OrthoDB" id="9804366at2"/>
<evidence type="ECO:0000256" key="4">
    <source>
        <dbReference type="ARBA" id="ARBA00022679"/>
    </source>
</evidence>
<evidence type="ECO:0000256" key="5">
    <source>
        <dbReference type="ARBA" id="ARBA00022898"/>
    </source>
</evidence>
<dbReference type="SUPFAM" id="SSF53383">
    <property type="entry name" value="PLP-dependent transferases"/>
    <property type="match status" value="1"/>
</dbReference>
<dbReference type="GO" id="GO:0031071">
    <property type="term" value="F:cysteine desulfurase activity"/>
    <property type="evidence" value="ECO:0007669"/>
    <property type="project" value="UniProtKB-EC"/>
</dbReference>
<reference evidence="9" key="1">
    <citation type="submission" date="2016-10" db="EMBL/GenBank/DDBJ databases">
        <authorList>
            <person name="Varghese N."/>
            <person name="Submissions S."/>
        </authorList>
    </citation>
    <scope>NUCLEOTIDE SEQUENCE [LARGE SCALE GENOMIC DNA]</scope>
    <source>
        <strain evidence="9">DSM 45419</strain>
    </source>
</reference>
<dbReference type="EC" id="2.8.1.7" evidence="3"/>
<evidence type="ECO:0000256" key="6">
    <source>
        <dbReference type="ARBA" id="ARBA00050776"/>
    </source>
</evidence>
<dbReference type="Gene3D" id="3.90.1150.10">
    <property type="entry name" value="Aspartate Aminotransferase, domain 1"/>
    <property type="match status" value="1"/>
</dbReference>
<name>A0A1G9RQ11_9ACTN</name>
<dbReference type="Pfam" id="PF00266">
    <property type="entry name" value="Aminotran_5"/>
    <property type="match status" value="1"/>
</dbReference>
<dbReference type="CDD" id="cd06453">
    <property type="entry name" value="SufS_like"/>
    <property type="match status" value="1"/>
</dbReference>
<keyword evidence="9" id="KW-1185">Reference proteome</keyword>
<feature type="domain" description="Aminotransferase class V" evidence="7">
    <location>
        <begin position="42"/>
        <end position="423"/>
    </location>
</feature>
<dbReference type="Proteomes" id="UP000198680">
    <property type="component" value="Unassembled WGS sequence"/>
</dbReference>
<keyword evidence="4" id="KW-0808">Transferase</keyword>
<gene>
    <name evidence="8" type="ORF">SAMN05660642_02021</name>
</gene>
<dbReference type="InterPro" id="IPR010970">
    <property type="entry name" value="Cys_dSase_SufS"/>
</dbReference>
<dbReference type="InterPro" id="IPR015424">
    <property type="entry name" value="PyrdxlP-dep_Trfase"/>
</dbReference>
<dbReference type="GO" id="GO:0006534">
    <property type="term" value="P:cysteine metabolic process"/>
    <property type="evidence" value="ECO:0007669"/>
    <property type="project" value="InterPro"/>
</dbReference>
<dbReference type="PANTHER" id="PTHR43586">
    <property type="entry name" value="CYSTEINE DESULFURASE"/>
    <property type="match status" value="1"/>
</dbReference>
<comment type="catalytic activity">
    <reaction evidence="6">
        <text>(sulfur carrier)-H + L-cysteine = (sulfur carrier)-SH + L-alanine</text>
        <dbReference type="Rhea" id="RHEA:43892"/>
        <dbReference type="Rhea" id="RHEA-COMP:14737"/>
        <dbReference type="Rhea" id="RHEA-COMP:14739"/>
        <dbReference type="ChEBI" id="CHEBI:29917"/>
        <dbReference type="ChEBI" id="CHEBI:35235"/>
        <dbReference type="ChEBI" id="CHEBI:57972"/>
        <dbReference type="ChEBI" id="CHEBI:64428"/>
        <dbReference type="EC" id="2.8.1.7"/>
    </reaction>
</comment>
<dbReference type="InterPro" id="IPR015421">
    <property type="entry name" value="PyrdxlP-dep_Trfase_major"/>
</dbReference>
<dbReference type="Gene3D" id="3.40.640.10">
    <property type="entry name" value="Type I PLP-dependent aspartate aminotransferase-like (Major domain)"/>
    <property type="match status" value="1"/>
</dbReference>
<dbReference type="EMBL" id="FNHE01000004">
    <property type="protein sequence ID" value="SDM25388.1"/>
    <property type="molecule type" value="Genomic_DNA"/>
</dbReference>
<evidence type="ECO:0000313" key="8">
    <source>
        <dbReference type="EMBL" id="SDM25388.1"/>
    </source>
</evidence>
<evidence type="ECO:0000256" key="3">
    <source>
        <dbReference type="ARBA" id="ARBA00012239"/>
    </source>
</evidence>